<dbReference type="SUPFAM" id="SSF52374">
    <property type="entry name" value="Nucleotidylyl transferase"/>
    <property type="match status" value="1"/>
</dbReference>
<dbReference type="GO" id="GO:0003919">
    <property type="term" value="F:FMN adenylyltransferase activity"/>
    <property type="evidence" value="ECO:0007669"/>
    <property type="project" value="UniProtKB-EC"/>
</dbReference>
<dbReference type="EMBL" id="JASTZU010000021">
    <property type="protein sequence ID" value="MDL4840109.1"/>
    <property type="molecule type" value="Genomic_DNA"/>
</dbReference>
<keyword evidence="11" id="KW-0511">Multifunctional enzyme</keyword>
<comment type="catalytic activity">
    <reaction evidence="12 14">
        <text>riboflavin + ATP = FMN + ADP + H(+)</text>
        <dbReference type="Rhea" id="RHEA:14357"/>
        <dbReference type="ChEBI" id="CHEBI:15378"/>
        <dbReference type="ChEBI" id="CHEBI:30616"/>
        <dbReference type="ChEBI" id="CHEBI:57986"/>
        <dbReference type="ChEBI" id="CHEBI:58210"/>
        <dbReference type="ChEBI" id="CHEBI:456216"/>
        <dbReference type="EC" id="2.7.1.26"/>
    </reaction>
</comment>
<dbReference type="PANTHER" id="PTHR22749:SF6">
    <property type="entry name" value="RIBOFLAVIN KINASE"/>
    <property type="match status" value="1"/>
</dbReference>
<dbReference type="RefSeq" id="WP_285931107.1">
    <property type="nucleotide sequence ID" value="NZ_JASTZU010000021.1"/>
</dbReference>
<comment type="pathway">
    <text evidence="1 14">Cofactor biosynthesis; FAD biosynthesis; FAD from FMN: step 1/1.</text>
</comment>
<evidence type="ECO:0000256" key="11">
    <source>
        <dbReference type="ARBA" id="ARBA00023268"/>
    </source>
</evidence>
<dbReference type="Pfam" id="PF06574">
    <property type="entry name" value="FAD_syn"/>
    <property type="match status" value="1"/>
</dbReference>
<comment type="caution">
    <text evidence="16">The sequence shown here is derived from an EMBL/GenBank/DDBJ whole genome shotgun (WGS) entry which is preliminary data.</text>
</comment>
<keyword evidence="8 14" id="KW-0418">Kinase</keyword>
<dbReference type="InterPro" id="IPR015865">
    <property type="entry name" value="Riboflavin_kinase_bac/euk"/>
</dbReference>
<keyword evidence="10 14" id="KW-0067">ATP-binding</keyword>
<evidence type="ECO:0000313" key="17">
    <source>
        <dbReference type="Proteomes" id="UP001235343"/>
    </source>
</evidence>
<organism evidence="16 17">
    <name type="scientific">Aquibacillus rhizosphaerae</name>
    <dbReference type="NCBI Taxonomy" id="3051431"/>
    <lineage>
        <taxon>Bacteria</taxon>
        <taxon>Bacillati</taxon>
        <taxon>Bacillota</taxon>
        <taxon>Bacilli</taxon>
        <taxon>Bacillales</taxon>
        <taxon>Bacillaceae</taxon>
        <taxon>Aquibacillus</taxon>
    </lineage>
</organism>
<evidence type="ECO:0000256" key="12">
    <source>
        <dbReference type="ARBA" id="ARBA00047880"/>
    </source>
</evidence>
<keyword evidence="3 14" id="KW-0285">Flavoprotein</keyword>
<dbReference type="Gene3D" id="2.40.30.30">
    <property type="entry name" value="Riboflavin kinase-like"/>
    <property type="match status" value="1"/>
</dbReference>
<evidence type="ECO:0000256" key="8">
    <source>
        <dbReference type="ARBA" id="ARBA00022777"/>
    </source>
</evidence>
<evidence type="ECO:0000256" key="2">
    <source>
        <dbReference type="ARBA" id="ARBA00005201"/>
    </source>
</evidence>
<dbReference type="PIRSF" id="PIRSF004491">
    <property type="entry name" value="FAD_Synth"/>
    <property type="match status" value="1"/>
</dbReference>
<keyword evidence="5 14" id="KW-0808">Transferase</keyword>
<dbReference type="EC" id="2.7.7.2" evidence="14"/>
<evidence type="ECO:0000259" key="15">
    <source>
        <dbReference type="SMART" id="SM00904"/>
    </source>
</evidence>
<evidence type="ECO:0000256" key="10">
    <source>
        <dbReference type="ARBA" id="ARBA00022840"/>
    </source>
</evidence>
<dbReference type="EC" id="2.7.1.26" evidence="14"/>
<proteinExistence type="inferred from homology"/>
<evidence type="ECO:0000256" key="6">
    <source>
        <dbReference type="ARBA" id="ARBA00022695"/>
    </source>
</evidence>
<dbReference type="InterPro" id="IPR023468">
    <property type="entry name" value="Riboflavin_kinase"/>
</dbReference>
<dbReference type="GO" id="GO:0008531">
    <property type="term" value="F:riboflavin kinase activity"/>
    <property type="evidence" value="ECO:0007669"/>
    <property type="project" value="UniProtKB-EC"/>
</dbReference>
<evidence type="ECO:0000256" key="9">
    <source>
        <dbReference type="ARBA" id="ARBA00022827"/>
    </source>
</evidence>
<evidence type="ECO:0000256" key="5">
    <source>
        <dbReference type="ARBA" id="ARBA00022679"/>
    </source>
</evidence>
<evidence type="ECO:0000256" key="14">
    <source>
        <dbReference type="PIRNR" id="PIRNR004491"/>
    </source>
</evidence>
<dbReference type="PANTHER" id="PTHR22749">
    <property type="entry name" value="RIBOFLAVIN KINASE/FMN ADENYLYLTRANSFERASE"/>
    <property type="match status" value="1"/>
</dbReference>
<evidence type="ECO:0000256" key="3">
    <source>
        <dbReference type="ARBA" id="ARBA00022630"/>
    </source>
</evidence>
<evidence type="ECO:0000256" key="7">
    <source>
        <dbReference type="ARBA" id="ARBA00022741"/>
    </source>
</evidence>
<dbReference type="Pfam" id="PF01687">
    <property type="entry name" value="Flavokinase"/>
    <property type="match status" value="1"/>
</dbReference>
<dbReference type="CDD" id="cd02064">
    <property type="entry name" value="FAD_synthetase_N"/>
    <property type="match status" value="1"/>
</dbReference>
<dbReference type="NCBIfam" id="TIGR00083">
    <property type="entry name" value="ribF"/>
    <property type="match status" value="1"/>
</dbReference>
<dbReference type="SMART" id="SM00904">
    <property type="entry name" value="Flavokinase"/>
    <property type="match status" value="1"/>
</dbReference>
<evidence type="ECO:0000256" key="13">
    <source>
        <dbReference type="ARBA" id="ARBA00049494"/>
    </source>
</evidence>
<accession>A0ABT7L405</accession>
<comment type="similarity">
    <text evidence="14">Belongs to the ribF family.</text>
</comment>
<dbReference type="Gene3D" id="3.40.50.620">
    <property type="entry name" value="HUPs"/>
    <property type="match status" value="1"/>
</dbReference>
<dbReference type="InterPro" id="IPR002606">
    <property type="entry name" value="Riboflavin_kinase_bac"/>
</dbReference>
<protein>
    <recommendedName>
        <fullName evidence="14">Riboflavin biosynthesis protein</fullName>
    </recommendedName>
    <domain>
        <recommendedName>
            <fullName evidence="14">Riboflavin kinase</fullName>
            <ecNumber evidence="14">2.7.1.26</ecNumber>
        </recommendedName>
        <alternativeName>
            <fullName evidence="14">Flavokinase</fullName>
        </alternativeName>
    </domain>
    <domain>
        <recommendedName>
            <fullName evidence="14">FMN adenylyltransferase</fullName>
            <ecNumber evidence="14">2.7.7.2</ecNumber>
        </recommendedName>
        <alternativeName>
            <fullName evidence="14">FAD pyrophosphorylase</fullName>
        </alternativeName>
        <alternativeName>
            <fullName evidence="14">FAD synthase</fullName>
        </alternativeName>
    </domain>
</protein>
<comment type="pathway">
    <text evidence="2 14">Cofactor biosynthesis; FMN biosynthesis; FMN from riboflavin (ATP route): step 1/1.</text>
</comment>
<keyword evidence="17" id="KW-1185">Reference proteome</keyword>
<feature type="domain" description="Riboflavin kinase" evidence="15">
    <location>
        <begin position="186"/>
        <end position="312"/>
    </location>
</feature>
<dbReference type="SUPFAM" id="SSF82114">
    <property type="entry name" value="Riboflavin kinase-like"/>
    <property type="match status" value="1"/>
</dbReference>
<dbReference type="InterPro" id="IPR023465">
    <property type="entry name" value="Riboflavin_kinase_dom_sf"/>
</dbReference>
<reference evidence="16 17" key="1">
    <citation type="submission" date="2023-06" db="EMBL/GenBank/DDBJ databases">
        <title>Aquibacillus rhizosphaerae LR5S19.</title>
        <authorList>
            <person name="Sun J.-Q."/>
        </authorList>
    </citation>
    <scope>NUCLEOTIDE SEQUENCE [LARGE SCALE GENOMIC DNA]</scope>
    <source>
        <strain evidence="16 17">LR5S19</strain>
    </source>
</reference>
<keyword evidence="6 14" id="KW-0548">Nucleotidyltransferase</keyword>
<keyword evidence="9 14" id="KW-0274">FAD</keyword>
<dbReference type="NCBIfam" id="NF004162">
    <property type="entry name" value="PRK05627.1-5"/>
    <property type="match status" value="1"/>
</dbReference>
<comment type="catalytic activity">
    <reaction evidence="13 14">
        <text>FMN + ATP + H(+) = FAD + diphosphate</text>
        <dbReference type="Rhea" id="RHEA:17237"/>
        <dbReference type="ChEBI" id="CHEBI:15378"/>
        <dbReference type="ChEBI" id="CHEBI:30616"/>
        <dbReference type="ChEBI" id="CHEBI:33019"/>
        <dbReference type="ChEBI" id="CHEBI:57692"/>
        <dbReference type="ChEBI" id="CHEBI:58210"/>
        <dbReference type="EC" id="2.7.7.2"/>
    </reaction>
</comment>
<dbReference type="InterPro" id="IPR015864">
    <property type="entry name" value="FAD_synthase"/>
</dbReference>
<dbReference type="Proteomes" id="UP001235343">
    <property type="component" value="Unassembled WGS sequence"/>
</dbReference>
<evidence type="ECO:0000256" key="4">
    <source>
        <dbReference type="ARBA" id="ARBA00022643"/>
    </source>
</evidence>
<dbReference type="NCBIfam" id="NF004160">
    <property type="entry name" value="PRK05627.1-3"/>
    <property type="match status" value="1"/>
</dbReference>
<keyword evidence="7 14" id="KW-0547">Nucleotide-binding</keyword>
<dbReference type="InterPro" id="IPR014729">
    <property type="entry name" value="Rossmann-like_a/b/a_fold"/>
</dbReference>
<name>A0ABT7L405_9BACI</name>
<evidence type="ECO:0000256" key="1">
    <source>
        <dbReference type="ARBA" id="ARBA00004726"/>
    </source>
</evidence>
<gene>
    <name evidence="16" type="primary">ribF</name>
    <name evidence="16" type="ORF">QQS35_06510</name>
</gene>
<evidence type="ECO:0000313" key="16">
    <source>
        <dbReference type="EMBL" id="MDL4840109.1"/>
    </source>
</evidence>
<sequence length="314" mass="35996">MDTFRLTYPQQLNKSEFQETVAAIGFFDGIHRGHQKVIKQAIEIANEQGKKSAVVTFYPHPSVVLKKKDMRVDYLTPLTEKENLLNEMGIDTLYVITFNTELSKLEPQSFIDHYIIGLNIKHLVAGFDFSYGYKGEGSMDTIEKHARGVFEYTVVKPKKEENNQKISSTLIREHLRNGNIEQANKLLGRPLSARGIVVEGDKRGRTIGFPTANIEVTDPFLLPKVGVYAVTVKLQGKRFAGMANLGYKPTFKENIKKPSIEVHIFDYKKDIYGKELIVEWHKYIRNELKFNGIDELVNQIKLDEQEIRTFLKTI</sequence>
<keyword evidence="4 14" id="KW-0288">FMN</keyword>